<dbReference type="RefSeq" id="WP_265689714.1">
    <property type="nucleotide sequence ID" value="NZ_JAKRRX010000318.1"/>
</dbReference>
<keyword evidence="3" id="KW-1185">Reference proteome</keyword>
<evidence type="ECO:0000256" key="1">
    <source>
        <dbReference type="SAM" id="Phobius"/>
    </source>
</evidence>
<evidence type="ECO:0000313" key="3">
    <source>
        <dbReference type="Proteomes" id="UP001155586"/>
    </source>
</evidence>
<keyword evidence="1" id="KW-1133">Transmembrane helix</keyword>
<feature type="transmembrane region" description="Helical" evidence="1">
    <location>
        <begin position="25"/>
        <end position="51"/>
    </location>
</feature>
<accession>A0A9X3HU98</accession>
<reference evidence="2" key="1">
    <citation type="submission" date="2022-02" db="EMBL/GenBank/DDBJ databases">
        <title>Vibrio sp. nov., a new bacterium isolated from Bohai sea, China.</title>
        <authorList>
            <person name="Yuan Y."/>
        </authorList>
    </citation>
    <scope>NUCLEOTIDE SEQUENCE</scope>
    <source>
        <strain evidence="2">DBSS07</strain>
    </source>
</reference>
<dbReference type="AlphaFoldDB" id="A0A9X3HU98"/>
<dbReference type="Proteomes" id="UP001155586">
    <property type="component" value="Unassembled WGS sequence"/>
</dbReference>
<gene>
    <name evidence="2" type="ORF">MD483_22800</name>
</gene>
<evidence type="ECO:0000313" key="2">
    <source>
        <dbReference type="EMBL" id="MCW8336640.1"/>
    </source>
</evidence>
<dbReference type="EMBL" id="JAKRRX010000318">
    <property type="protein sequence ID" value="MCW8336640.1"/>
    <property type="molecule type" value="Genomic_DNA"/>
</dbReference>
<keyword evidence="1" id="KW-0472">Membrane</keyword>
<organism evidence="2 3">
    <name type="scientific">Vibrio paucivorans</name>
    <dbReference type="NCBI Taxonomy" id="2829489"/>
    <lineage>
        <taxon>Bacteria</taxon>
        <taxon>Pseudomonadati</taxon>
        <taxon>Pseudomonadota</taxon>
        <taxon>Gammaproteobacteria</taxon>
        <taxon>Vibrionales</taxon>
        <taxon>Vibrionaceae</taxon>
        <taxon>Vibrio</taxon>
    </lineage>
</organism>
<proteinExistence type="predicted"/>
<protein>
    <submittedName>
        <fullName evidence="2">Uncharacterized protein</fullName>
    </submittedName>
</protein>
<feature type="non-terminal residue" evidence="2">
    <location>
        <position position="1"/>
    </location>
</feature>
<name>A0A9X3HU98_9VIBR</name>
<keyword evidence="1" id="KW-0812">Transmembrane</keyword>
<sequence>IDYEKSLEFLKTEGVNQTLGMNFSVWTGILLASVSAIVTTLGVVIAIGSVFGYKKIMSSSRDEAERVARGEANLVAKEEIADRINRGEFNTLVMEAVDRVAFGNINSNGEFDEKGND</sequence>
<comment type="caution">
    <text evidence="2">The sequence shown here is derived from an EMBL/GenBank/DDBJ whole genome shotgun (WGS) entry which is preliminary data.</text>
</comment>